<keyword evidence="2" id="KW-0663">Pyridoxal phosphate</keyword>
<keyword evidence="4" id="KW-0238">DNA-binding</keyword>
<dbReference type="EMBL" id="PYGD01000002">
    <property type="protein sequence ID" value="PSK93479.1"/>
    <property type="molecule type" value="Genomic_DNA"/>
</dbReference>
<dbReference type="PANTHER" id="PTHR46577">
    <property type="entry name" value="HTH-TYPE TRANSCRIPTIONAL REGULATORY PROTEIN GABR"/>
    <property type="match status" value="1"/>
</dbReference>
<dbReference type="OrthoDB" id="594134at2"/>
<evidence type="ECO:0000256" key="2">
    <source>
        <dbReference type="ARBA" id="ARBA00022898"/>
    </source>
</evidence>
<evidence type="ECO:0000259" key="6">
    <source>
        <dbReference type="PROSITE" id="PS50949"/>
    </source>
</evidence>
<dbReference type="AlphaFoldDB" id="A0A2P8D8F2"/>
<dbReference type="Gene3D" id="3.40.640.10">
    <property type="entry name" value="Type I PLP-dependent aspartate aminotransferase-like (Major domain)"/>
    <property type="match status" value="1"/>
</dbReference>
<dbReference type="InterPro" id="IPR004839">
    <property type="entry name" value="Aminotransferase_I/II_large"/>
</dbReference>
<gene>
    <name evidence="7" type="ORF">B0I18_102449</name>
</gene>
<dbReference type="SMART" id="SM00345">
    <property type="entry name" value="HTH_GNTR"/>
    <property type="match status" value="1"/>
</dbReference>
<evidence type="ECO:0000256" key="5">
    <source>
        <dbReference type="ARBA" id="ARBA00023163"/>
    </source>
</evidence>
<dbReference type="InterPro" id="IPR036390">
    <property type="entry name" value="WH_DNA-bd_sf"/>
</dbReference>
<reference evidence="7 8" key="1">
    <citation type="submission" date="2018-03" db="EMBL/GenBank/DDBJ databases">
        <title>Genomic Encyclopedia of Type Strains, Phase III (KMG-III): the genomes of soil and plant-associated and newly described type strains.</title>
        <authorList>
            <person name="Whitman W."/>
        </authorList>
    </citation>
    <scope>NUCLEOTIDE SEQUENCE [LARGE SCALE GENOMIC DNA]</scope>
    <source>
        <strain evidence="7 8">CGMCC 1.12700</strain>
    </source>
</reference>
<comment type="caution">
    <text evidence="7">The sequence shown here is derived from an EMBL/GenBank/DDBJ whole genome shotgun (WGS) entry which is preliminary data.</text>
</comment>
<feature type="domain" description="HTH gntR-type" evidence="6">
    <location>
        <begin position="21"/>
        <end position="89"/>
    </location>
</feature>
<dbReference type="CDD" id="cd00609">
    <property type="entry name" value="AAT_like"/>
    <property type="match status" value="1"/>
</dbReference>
<dbReference type="InterPro" id="IPR015421">
    <property type="entry name" value="PyrdxlP-dep_Trfase_major"/>
</dbReference>
<dbReference type="CDD" id="cd07377">
    <property type="entry name" value="WHTH_GntR"/>
    <property type="match status" value="1"/>
</dbReference>
<dbReference type="GO" id="GO:0030170">
    <property type="term" value="F:pyridoxal phosphate binding"/>
    <property type="evidence" value="ECO:0007669"/>
    <property type="project" value="InterPro"/>
</dbReference>
<evidence type="ECO:0000256" key="1">
    <source>
        <dbReference type="ARBA" id="ARBA00005384"/>
    </source>
</evidence>
<protein>
    <submittedName>
        <fullName evidence="7">GntR family transcriptional regulator/MocR family aminotransferase</fullName>
    </submittedName>
</protein>
<dbReference type="GO" id="GO:0003677">
    <property type="term" value="F:DNA binding"/>
    <property type="evidence" value="ECO:0007669"/>
    <property type="project" value="UniProtKB-KW"/>
</dbReference>
<dbReference type="SUPFAM" id="SSF53383">
    <property type="entry name" value="PLP-dependent transferases"/>
    <property type="match status" value="1"/>
</dbReference>
<evidence type="ECO:0000313" key="8">
    <source>
        <dbReference type="Proteomes" id="UP000240572"/>
    </source>
</evidence>
<keyword evidence="3" id="KW-0805">Transcription regulation</keyword>
<dbReference type="InterPro" id="IPR051446">
    <property type="entry name" value="HTH_trans_reg/aminotransferase"/>
</dbReference>
<evidence type="ECO:0000256" key="3">
    <source>
        <dbReference type="ARBA" id="ARBA00023015"/>
    </source>
</evidence>
<dbReference type="PROSITE" id="PS50949">
    <property type="entry name" value="HTH_GNTR"/>
    <property type="match status" value="1"/>
</dbReference>
<keyword evidence="7" id="KW-0808">Transferase</keyword>
<comment type="similarity">
    <text evidence="1">In the C-terminal section; belongs to the class-I pyridoxal-phosphate-dependent aminotransferase family.</text>
</comment>
<dbReference type="Pfam" id="PF00392">
    <property type="entry name" value="GntR"/>
    <property type="match status" value="1"/>
</dbReference>
<dbReference type="SUPFAM" id="SSF46785">
    <property type="entry name" value="Winged helix' DNA-binding domain"/>
    <property type="match status" value="1"/>
</dbReference>
<dbReference type="InterPro" id="IPR036388">
    <property type="entry name" value="WH-like_DNA-bd_sf"/>
</dbReference>
<sequence>MDSPILNGLFSRIKVDTGAGRPVYLQLSDRILALIRQGKLKPGQRLPSSRTVAALLSLNRLTVSRAYEELQLQGWLEGFVGRGTFVPAHIPEPEPKKLNGPTTGQARKTAGFTIDEQFYVPNPYFIPKAPLHLDDGYPDPSLAPLKEIYRAYRNQLTRSGLYRKFGGYSFPDGPEQYKSALSRYLGETRGLKTSTRNILSVRGTLMGLNLVCNALIRPGDIVVSGIPGWQRAEHNFVHAGARHIGIPVDAQGLAVTALEQICKRKKVRMVYVTPHHHYPTTVALRIDRRLELLRLAERYGFIIFEDDYDFDFHYSHRPLLPLASADENGMVIYCGSFSKSFSPAFRAGYLVAPENVIRHLANVRILLDRQGDHILDNAMAALLDDGTLQRYARKALTIYQERRDHFCNLLQQELGGHVSFSVPEGGMTVWTKFTRNTNLELLAKKAYAQGLYLSDGSIHRYPGFNENAVRLGFASSTKPALTQSVRILKTLLHKGAGTRS</sequence>
<dbReference type="GO" id="GO:0008483">
    <property type="term" value="F:transaminase activity"/>
    <property type="evidence" value="ECO:0007669"/>
    <property type="project" value="UniProtKB-KW"/>
</dbReference>
<evidence type="ECO:0000256" key="4">
    <source>
        <dbReference type="ARBA" id="ARBA00023125"/>
    </source>
</evidence>
<dbReference type="GO" id="GO:0003700">
    <property type="term" value="F:DNA-binding transcription factor activity"/>
    <property type="evidence" value="ECO:0007669"/>
    <property type="project" value="InterPro"/>
</dbReference>
<dbReference type="InterPro" id="IPR015424">
    <property type="entry name" value="PyrdxlP-dep_Trfase"/>
</dbReference>
<keyword evidence="5" id="KW-0804">Transcription</keyword>
<dbReference type="Proteomes" id="UP000240572">
    <property type="component" value="Unassembled WGS sequence"/>
</dbReference>
<dbReference type="Pfam" id="PF00155">
    <property type="entry name" value="Aminotran_1_2"/>
    <property type="match status" value="1"/>
</dbReference>
<name>A0A2P8D8F2_9BACT</name>
<dbReference type="RefSeq" id="WP_106522478.1">
    <property type="nucleotide sequence ID" value="NZ_PYGD01000002.1"/>
</dbReference>
<dbReference type="InterPro" id="IPR000524">
    <property type="entry name" value="Tscrpt_reg_HTH_GntR"/>
</dbReference>
<keyword evidence="7" id="KW-0032">Aminotransferase</keyword>
<accession>A0A2P8D8F2</accession>
<organism evidence="7 8">
    <name type="scientific">Taibaiella chishuiensis</name>
    <dbReference type="NCBI Taxonomy" id="1434707"/>
    <lineage>
        <taxon>Bacteria</taxon>
        <taxon>Pseudomonadati</taxon>
        <taxon>Bacteroidota</taxon>
        <taxon>Chitinophagia</taxon>
        <taxon>Chitinophagales</taxon>
        <taxon>Chitinophagaceae</taxon>
        <taxon>Taibaiella</taxon>
    </lineage>
</organism>
<dbReference type="Gene3D" id="1.10.10.10">
    <property type="entry name" value="Winged helix-like DNA-binding domain superfamily/Winged helix DNA-binding domain"/>
    <property type="match status" value="1"/>
</dbReference>
<proteinExistence type="inferred from homology"/>
<evidence type="ECO:0000313" key="7">
    <source>
        <dbReference type="EMBL" id="PSK93479.1"/>
    </source>
</evidence>
<dbReference type="PANTHER" id="PTHR46577:SF2">
    <property type="entry name" value="TRANSCRIPTIONAL REGULATORY PROTEIN"/>
    <property type="match status" value="1"/>
</dbReference>
<keyword evidence="8" id="KW-1185">Reference proteome</keyword>